<gene>
    <name evidence="1" type="ORF">VSP0166_LOCUS12942</name>
</gene>
<reference evidence="1" key="1">
    <citation type="submission" date="2021-01" db="EMBL/GenBank/DDBJ databases">
        <authorList>
            <person name="Corre E."/>
            <person name="Pelletier E."/>
            <person name="Niang G."/>
            <person name="Scheremetjew M."/>
            <person name="Finn R."/>
            <person name="Kale V."/>
            <person name="Holt S."/>
            <person name="Cochrane G."/>
            <person name="Meng A."/>
            <person name="Brown T."/>
            <person name="Cohen L."/>
        </authorList>
    </citation>
    <scope>NUCLEOTIDE SEQUENCE</scope>
    <source>
        <strain evidence="1">DIVA3 518/3/11/1/6</strain>
    </source>
</reference>
<proteinExistence type="predicted"/>
<sequence>MHNYCSQPQLPREFNKALSKLLTSMNKSHPIEETIWDDCMYEGKLQFIQNAFSSKKIPSSGNWRWNQAKSRKTVHIPGGEVTFFKLTPRKFHPCDSPVPSYKLWKFCISLRDSQIFYCLWCEKGPANAGVPHKLRTSPQLALEDLRFLASFMNPNVVSELWPSG</sequence>
<organism evidence="1">
    <name type="scientific">Vannella robusta</name>
    <dbReference type="NCBI Taxonomy" id="1487602"/>
    <lineage>
        <taxon>Eukaryota</taxon>
        <taxon>Amoebozoa</taxon>
        <taxon>Discosea</taxon>
        <taxon>Flabellinia</taxon>
        <taxon>Vannellidae</taxon>
        <taxon>Vannella</taxon>
    </lineage>
</organism>
<evidence type="ECO:0000313" key="1">
    <source>
        <dbReference type="EMBL" id="CAE2230497.1"/>
    </source>
</evidence>
<accession>A0A7S4IIZ4</accession>
<dbReference type="AlphaFoldDB" id="A0A7S4IIZ4"/>
<name>A0A7S4IIZ4_9EUKA</name>
<protein>
    <submittedName>
        <fullName evidence="1">Uncharacterized protein</fullName>
    </submittedName>
</protein>
<dbReference type="EMBL" id="HBKP01018246">
    <property type="protein sequence ID" value="CAE2230497.1"/>
    <property type="molecule type" value="Transcribed_RNA"/>
</dbReference>